<dbReference type="Proteomes" id="UP001159363">
    <property type="component" value="Chromosome 6"/>
</dbReference>
<organism evidence="1 2">
    <name type="scientific">Dryococelus australis</name>
    <dbReference type="NCBI Taxonomy" id="614101"/>
    <lineage>
        <taxon>Eukaryota</taxon>
        <taxon>Metazoa</taxon>
        <taxon>Ecdysozoa</taxon>
        <taxon>Arthropoda</taxon>
        <taxon>Hexapoda</taxon>
        <taxon>Insecta</taxon>
        <taxon>Pterygota</taxon>
        <taxon>Neoptera</taxon>
        <taxon>Polyneoptera</taxon>
        <taxon>Phasmatodea</taxon>
        <taxon>Verophasmatodea</taxon>
        <taxon>Anareolatae</taxon>
        <taxon>Phasmatidae</taxon>
        <taxon>Eurycanthinae</taxon>
        <taxon>Dryococelus</taxon>
    </lineage>
</organism>
<dbReference type="EMBL" id="JARBHB010000007">
    <property type="protein sequence ID" value="KAJ8879630.1"/>
    <property type="molecule type" value="Genomic_DNA"/>
</dbReference>
<evidence type="ECO:0000313" key="1">
    <source>
        <dbReference type="EMBL" id="KAJ8879630.1"/>
    </source>
</evidence>
<proteinExistence type="predicted"/>
<evidence type="ECO:0000313" key="2">
    <source>
        <dbReference type="Proteomes" id="UP001159363"/>
    </source>
</evidence>
<sequence length="86" mass="10084">MMSTATYSMKAMGRKEQLKLGHIEKKNVACYFYNVANFQIKRIIHQFLVVRPTQNEVDSVHYVIEKKKSNDHLDQFQSTSDHRAPL</sequence>
<reference evidence="1 2" key="1">
    <citation type="submission" date="2023-02" db="EMBL/GenBank/DDBJ databases">
        <title>LHISI_Scaffold_Assembly.</title>
        <authorList>
            <person name="Stuart O.P."/>
            <person name="Cleave R."/>
            <person name="Magrath M.J.L."/>
            <person name="Mikheyev A.S."/>
        </authorList>
    </citation>
    <scope>NUCLEOTIDE SEQUENCE [LARGE SCALE GENOMIC DNA]</scope>
    <source>
        <strain evidence="1">Daus_M_001</strain>
        <tissue evidence="1">Leg muscle</tissue>
    </source>
</reference>
<protein>
    <submittedName>
        <fullName evidence="1">Uncharacterized protein</fullName>
    </submittedName>
</protein>
<accession>A0ABQ9H5Q7</accession>
<keyword evidence="2" id="KW-1185">Reference proteome</keyword>
<name>A0ABQ9H5Q7_9NEOP</name>
<gene>
    <name evidence="1" type="ORF">PR048_020238</name>
</gene>
<comment type="caution">
    <text evidence="1">The sequence shown here is derived from an EMBL/GenBank/DDBJ whole genome shotgun (WGS) entry which is preliminary data.</text>
</comment>